<proteinExistence type="predicted"/>
<protein>
    <submittedName>
        <fullName evidence="1">Uncharacterized protein</fullName>
    </submittedName>
</protein>
<evidence type="ECO:0000313" key="1">
    <source>
        <dbReference type="EMBL" id="KAK8140847.1"/>
    </source>
</evidence>
<name>A0AAW0RFA6_9HYPO</name>
<accession>A0AAW0RFA6</accession>
<gene>
    <name evidence="1" type="ORF">G3M48_001640</name>
</gene>
<keyword evidence="2" id="KW-1185">Reference proteome</keyword>
<dbReference type="Proteomes" id="UP001397290">
    <property type="component" value="Unassembled WGS sequence"/>
</dbReference>
<dbReference type="EMBL" id="JAAHCF010001484">
    <property type="protein sequence ID" value="KAK8140847.1"/>
    <property type="molecule type" value="Genomic_DNA"/>
</dbReference>
<comment type="caution">
    <text evidence="1">The sequence shown here is derived from an EMBL/GenBank/DDBJ whole genome shotgun (WGS) entry which is preliminary data.</text>
</comment>
<sequence length="218" mass="23026">MHVVHGGRCVAAHDTARERLGYRIHCEPLVVSLPTTLLESDSDTASIVSRSFNAWGPDGGLQRRFADSAASSSSVAGSSGAAASVAEEDPNVVGDWSRVRAPRWLAVQNGNAGLGIAWRRLLEWVLDECAMAAENHKEEDIISGCDGQAAVDNSLALEEVDGLSADPHIEEDIGKCDGQAAVNDSSLIGEWRHRTLALVAVAHTASKVTPAGTRPAQQ</sequence>
<reference evidence="1 2" key="1">
    <citation type="submission" date="2020-02" db="EMBL/GenBank/DDBJ databases">
        <title>Comparative genomics of the hypocrealean fungal genus Beauvera.</title>
        <authorList>
            <person name="Showalter D.N."/>
            <person name="Bushley K.E."/>
            <person name="Rehner S.A."/>
        </authorList>
    </citation>
    <scope>NUCLEOTIDE SEQUENCE [LARGE SCALE GENOMIC DNA]</scope>
    <source>
        <strain evidence="1 2">ARSEF4384</strain>
    </source>
</reference>
<dbReference type="AlphaFoldDB" id="A0AAW0RFA6"/>
<evidence type="ECO:0000313" key="2">
    <source>
        <dbReference type="Proteomes" id="UP001397290"/>
    </source>
</evidence>
<organism evidence="1 2">
    <name type="scientific">Beauveria asiatica</name>
    <dbReference type="NCBI Taxonomy" id="1069075"/>
    <lineage>
        <taxon>Eukaryota</taxon>
        <taxon>Fungi</taxon>
        <taxon>Dikarya</taxon>
        <taxon>Ascomycota</taxon>
        <taxon>Pezizomycotina</taxon>
        <taxon>Sordariomycetes</taxon>
        <taxon>Hypocreomycetidae</taxon>
        <taxon>Hypocreales</taxon>
        <taxon>Cordycipitaceae</taxon>
        <taxon>Beauveria</taxon>
    </lineage>
</organism>